<feature type="region of interest" description="Disordered" evidence="1">
    <location>
        <begin position="73"/>
        <end position="142"/>
    </location>
</feature>
<dbReference type="Pfam" id="PF22980">
    <property type="entry name" value="Myb_DNA-bind_8"/>
    <property type="match status" value="1"/>
</dbReference>
<name>A0AAD6C003_9EURO</name>
<organism evidence="3 4">
    <name type="scientific">Penicillium daleae</name>
    <dbReference type="NCBI Taxonomy" id="63821"/>
    <lineage>
        <taxon>Eukaryota</taxon>
        <taxon>Fungi</taxon>
        <taxon>Dikarya</taxon>
        <taxon>Ascomycota</taxon>
        <taxon>Pezizomycotina</taxon>
        <taxon>Eurotiomycetes</taxon>
        <taxon>Eurotiomycetidae</taxon>
        <taxon>Eurotiales</taxon>
        <taxon>Aspergillaceae</taxon>
        <taxon>Penicillium</taxon>
    </lineage>
</organism>
<feature type="compositionally biased region" description="Basic and acidic residues" evidence="1">
    <location>
        <begin position="113"/>
        <end position="142"/>
    </location>
</feature>
<evidence type="ECO:0000313" key="4">
    <source>
        <dbReference type="Proteomes" id="UP001213681"/>
    </source>
</evidence>
<dbReference type="InterPro" id="IPR054505">
    <property type="entry name" value="Myb_DNA-bind_8"/>
</dbReference>
<dbReference type="EMBL" id="JAPVEA010000008">
    <property type="protein sequence ID" value="KAJ5440133.1"/>
    <property type="molecule type" value="Genomic_DNA"/>
</dbReference>
<evidence type="ECO:0000313" key="3">
    <source>
        <dbReference type="EMBL" id="KAJ5440133.1"/>
    </source>
</evidence>
<reference evidence="3" key="1">
    <citation type="submission" date="2022-12" db="EMBL/GenBank/DDBJ databases">
        <authorList>
            <person name="Petersen C."/>
        </authorList>
    </citation>
    <scope>NUCLEOTIDE SEQUENCE</scope>
    <source>
        <strain evidence="3">IBT 16125</strain>
    </source>
</reference>
<gene>
    <name evidence="3" type="ORF">N7458_011131</name>
</gene>
<dbReference type="AlphaFoldDB" id="A0AAD6C003"/>
<reference evidence="3" key="2">
    <citation type="journal article" date="2023" name="IMA Fungus">
        <title>Comparative genomic study of the Penicillium genus elucidates a diverse pangenome and 15 lateral gene transfer events.</title>
        <authorList>
            <person name="Petersen C."/>
            <person name="Sorensen T."/>
            <person name="Nielsen M.R."/>
            <person name="Sondergaard T.E."/>
            <person name="Sorensen J.L."/>
            <person name="Fitzpatrick D.A."/>
            <person name="Frisvad J.C."/>
            <person name="Nielsen K.L."/>
        </authorList>
    </citation>
    <scope>NUCLEOTIDE SEQUENCE</scope>
    <source>
        <strain evidence="3">IBT 16125</strain>
    </source>
</reference>
<dbReference type="GeneID" id="81604756"/>
<dbReference type="Proteomes" id="UP001213681">
    <property type="component" value="Unassembled WGS sequence"/>
</dbReference>
<comment type="caution">
    <text evidence="3">The sequence shown here is derived from an EMBL/GenBank/DDBJ whole genome shotgun (WGS) entry which is preliminary data.</text>
</comment>
<evidence type="ECO:0000259" key="2">
    <source>
        <dbReference type="Pfam" id="PF22980"/>
    </source>
</evidence>
<accession>A0AAD6C003</accession>
<sequence length="142" mass="15283">MPPKSPVKSAKGSDSGMDQENAFLAMCLRNIDPDSKKVDMGAVADALGYGNVKSAGNRFSALKKKYDIRIETTYARSDGPGSPISPKPSPNKVQKPGAKRGRKPKAQTAAKEAQAKDEPEAKEEHDEDDHKAEVDKTSENEA</sequence>
<feature type="domain" description="Myb-like DNA-binding" evidence="2">
    <location>
        <begin position="19"/>
        <end position="67"/>
    </location>
</feature>
<proteinExistence type="predicted"/>
<dbReference type="RefSeq" id="XP_056763362.1">
    <property type="nucleotide sequence ID" value="XM_056914513.1"/>
</dbReference>
<evidence type="ECO:0000256" key="1">
    <source>
        <dbReference type="SAM" id="MobiDB-lite"/>
    </source>
</evidence>
<protein>
    <recommendedName>
        <fullName evidence="2">Myb-like DNA-binding domain-containing protein</fullName>
    </recommendedName>
</protein>
<keyword evidence="4" id="KW-1185">Reference proteome</keyword>